<feature type="domain" description="Fibronectin type-III" evidence="2">
    <location>
        <begin position="1144"/>
        <end position="1229"/>
    </location>
</feature>
<evidence type="ECO:0000313" key="3">
    <source>
        <dbReference type="EMBL" id="GAA4352243.1"/>
    </source>
</evidence>
<feature type="domain" description="Fibronectin type-III" evidence="2">
    <location>
        <begin position="484"/>
        <end position="573"/>
    </location>
</feature>
<dbReference type="EMBL" id="BAABGZ010000013">
    <property type="protein sequence ID" value="GAA4352243.1"/>
    <property type="molecule type" value="Genomic_DNA"/>
</dbReference>
<dbReference type="Gene3D" id="2.60.40.10">
    <property type="entry name" value="Immunoglobulins"/>
    <property type="match status" value="6"/>
</dbReference>
<feature type="domain" description="Fibronectin type-III" evidence="2">
    <location>
        <begin position="234"/>
        <end position="321"/>
    </location>
</feature>
<dbReference type="SMART" id="SM00060">
    <property type="entry name" value="FN3"/>
    <property type="match status" value="7"/>
</dbReference>
<feature type="domain" description="Fibronectin type-III" evidence="2">
    <location>
        <begin position="966"/>
        <end position="1051"/>
    </location>
</feature>
<keyword evidence="1" id="KW-0677">Repeat</keyword>
<dbReference type="CDD" id="cd00063">
    <property type="entry name" value="FN3"/>
    <property type="match status" value="6"/>
</dbReference>
<sequence length="1319" mass="132406">MLSPGLVEAQVSSYVFAASSGTYTPLPASATQVPAILADDVISGALPIGFPFVFDGVTYTELRASSNGFLSFNPAAGSNLTNSLATATNERPLIAPFWDDLDGRPMGATASASYQVTGTAPNRVFTFEWYNWEWFYTANVAVISFQVKLFEGSNQIRFIYQPEANMPSGGLSASIGIAGGGAAGCASDFLSLNNASASPVASSTTETTSINTRPASGQTYSFTPPPPPMGTCAAVRCANVSNITGNSAQLNFSGSSNVTSYTVTYQAMGGATQTVTPAPTASPVNLMGLSVNTSYTATIVANCASGASTPVTVSFTTSNGYCVTGSGGTVLGGVCGGNNLTDIALVGTSLNATNLTCNTPVAGTAYTNYPASGSTTTTLQQGVTYPITVNTTGNSIVSVWIDYNRNLVFEASEWVQIATTTTAGTAVTANITIPTNALAGPTGMRVRSRASGSPNGASDACTQFFSGETKDFTVTIGPPPACPAPTGLTATNVTTTSATLEFTTVGAGTYTLIYGPQGFNPAVSGTTVTPATSPVNVTGLQAGTTYQFYVQRDCGAAGPSVNVGPISFTTLIVNDDPCGATTLPLNLTGCMPYATTSTGSTTTTPNGYTNPGTGCGIATAPRDVWFKFTTAASGAGATDVRVTVTGGAASVVQALSANDCMGPFTPIRCSGTTANVAAPALDLTNLSPNTTYYVRVYNYTAVAQSGNFTICVTPLPSCPAPTGSTAINITKNSATLSWMTGAGAPSGSTYTLTYGPPGFNPDQAGTTIPSVSGNSFQLTGLTPQTDYCYYIRLNCGGINGNSQRVGPICFQTLLENPANDDPCGAQALTSGAAAVPGTTVGASTTLISGITLPACSPASNPRDVWYTVTMPAATVGTDSLIIRLTGAAAGMVRVYTSPDCASGPFASVACQAASSSNTGFAAPIRIGNLLPGTTYYLAVSGYGSSDTPGTFNIGVQTIYVGPTCNAVTALAAGSLTQTSASVSFTPGANNTSYTVTYGPTGGMATTITATASPVALTGLLAGTNYTVTVTPLCSNGGSAMGSTITFNTVAPTCDPVTALAVGSITSNSASVSFTPGAGNTSYNVSISAPGNPTTVVMSTSSPVALTGLQASTMYTVTVTPVCSAGGMAMATTTTFSTTAPVCNPVTALAVSNVTSASATVSFTAGTGNTSYTVAYTATGGGTTVVTATSSPVMLSGLTPGTPYTVSVTPLCSAGGTATATTTTFNTPLKARTALGNGVVGVFPNPAHHSFTLSVPAVGSARTATVEILNTLGQLMSKQSIALTATGTQATVDVSSLATGVYLVQVRAGQDTAIVRLVVE</sequence>
<dbReference type="InterPro" id="IPR036116">
    <property type="entry name" value="FN3_sf"/>
</dbReference>
<dbReference type="InterPro" id="IPR003961">
    <property type="entry name" value="FN3_dom"/>
</dbReference>
<dbReference type="Proteomes" id="UP001501153">
    <property type="component" value="Unassembled WGS sequence"/>
</dbReference>
<dbReference type="Pfam" id="PF23759">
    <property type="entry name" value="GBD_T9SS_assoc"/>
    <property type="match status" value="1"/>
</dbReference>
<dbReference type="SUPFAM" id="SSF49265">
    <property type="entry name" value="Fibronectin type III"/>
    <property type="match status" value="5"/>
</dbReference>
<feature type="domain" description="Fibronectin type-III" evidence="2">
    <location>
        <begin position="720"/>
        <end position="815"/>
    </location>
</feature>
<feature type="domain" description="Fibronectin type-III" evidence="2">
    <location>
        <begin position="1055"/>
        <end position="1141"/>
    </location>
</feature>
<dbReference type="Pfam" id="PF18962">
    <property type="entry name" value="Por_Secre_tail"/>
    <property type="match status" value="1"/>
</dbReference>
<dbReference type="PANTHER" id="PTHR46708:SF2">
    <property type="entry name" value="FIBRONECTIN TYPE-III DOMAIN-CONTAINING PROTEIN"/>
    <property type="match status" value="1"/>
</dbReference>
<dbReference type="InterPro" id="IPR056600">
    <property type="entry name" value="GBD_T9SS_assoc"/>
</dbReference>
<evidence type="ECO:0000259" key="2">
    <source>
        <dbReference type="PROSITE" id="PS50853"/>
    </source>
</evidence>
<dbReference type="PROSITE" id="PS50853">
    <property type="entry name" value="FN3"/>
    <property type="match status" value="6"/>
</dbReference>
<dbReference type="NCBIfam" id="TIGR04183">
    <property type="entry name" value="Por_Secre_tail"/>
    <property type="match status" value="1"/>
</dbReference>
<dbReference type="PANTHER" id="PTHR46708">
    <property type="entry name" value="TENASCIN"/>
    <property type="match status" value="1"/>
</dbReference>
<gene>
    <name evidence="3" type="ORF">GCM10023185_11690</name>
</gene>
<comment type="caution">
    <text evidence="3">The sequence shown here is derived from an EMBL/GenBank/DDBJ whole genome shotgun (WGS) entry which is preliminary data.</text>
</comment>
<keyword evidence="4" id="KW-1185">Reference proteome</keyword>
<name>A0ABP8I6P4_9BACT</name>
<evidence type="ECO:0000313" key="4">
    <source>
        <dbReference type="Proteomes" id="UP001501153"/>
    </source>
</evidence>
<dbReference type="InterPro" id="IPR050991">
    <property type="entry name" value="ECM_Regulatory_Proteins"/>
</dbReference>
<dbReference type="InterPro" id="IPR026444">
    <property type="entry name" value="Secre_tail"/>
</dbReference>
<dbReference type="InterPro" id="IPR045474">
    <property type="entry name" value="GEVED"/>
</dbReference>
<dbReference type="InterPro" id="IPR013783">
    <property type="entry name" value="Ig-like_fold"/>
</dbReference>
<organism evidence="3 4">
    <name type="scientific">Hymenobacter saemangeumensis</name>
    <dbReference type="NCBI Taxonomy" id="1084522"/>
    <lineage>
        <taxon>Bacteria</taxon>
        <taxon>Pseudomonadati</taxon>
        <taxon>Bacteroidota</taxon>
        <taxon>Cytophagia</taxon>
        <taxon>Cytophagales</taxon>
        <taxon>Hymenobacteraceae</taxon>
        <taxon>Hymenobacter</taxon>
    </lineage>
</organism>
<protein>
    <recommendedName>
        <fullName evidence="2">Fibronectin type-III domain-containing protein</fullName>
    </recommendedName>
</protein>
<reference evidence="4" key="1">
    <citation type="journal article" date="2019" name="Int. J. Syst. Evol. Microbiol.">
        <title>The Global Catalogue of Microorganisms (GCM) 10K type strain sequencing project: providing services to taxonomists for standard genome sequencing and annotation.</title>
        <authorList>
            <consortium name="The Broad Institute Genomics Platform"/>
            <consortium name="The Broad Institute Genome Sequencing Center for Infectious Disease"/>
            <person name="Wu L."/>
            <person name="Ma J."/>
        </authorList>
    </citation>
    <scope>NUCLEOTIDE SEQUENCE [LARGE SCALE GENOMIC DNA]</scope>
    <source>
        <strain evidence="4">JCM 17923</strain>
    </source>
</reference>
<accession>A0ABP8I6P4</accession>
<proteinExistence type="predicted"/>
<dbReference type="Pfam" id="PF20009">
    <property type="entry name" value="GEVED"/>
    <property type="match status" value="1"/>
</dbReference>
<evidence type="ECO:0000256" key="1">
    <source>
        <dbReference type="ARBA" id="ARBA00022737"/>
    </source>
</evidence>
<dbReference type="Pfam" id="PF00041">
    <property type="entry name" value="fn3"/>
    <property type="match status" value="6"/>
</dbReference>